<dbReference type="RefSeq" id="WP_132817407.1">
    <property type="nucleotide sequence ID" value="NZ_SMKI01000070.1"/>
</dbReference>
<dbReference type="Gene3D" id="3.30.360.10">
    <property type="entry name" value="Dihydrodipicolinate Reductase, domain 2"/>
    <property type="match status" value="1"/>
</dbReference>
<dbReference type="Proteomes" id="UP000295345">
    <property type="component" value="Unassembled WGS sequence"/>
</dbReference>
<evidence type="ECO:0000313" key="7">
    <source>
        <dbReference type="Proteomes" id="UP000295345"/>
    </source>
</evidence>
<dbReference type="PANTHER" id="PTHR43708:SF5">
    <property type="entry name" value="CONSERVED EXPRESSED OXIDOREDUCTASE (EUROFUNG)-RELATED"/>
    <property type="match status" value="1"/>
</dbReference>
<evidence type="ECO:0000313" key="6">
    <source>
        <dbReference type="EMBL" id="TDC76715.1"/>
    </source>
</evidence>
<feature type="region of interest" description="Disordered" evidence="3">
    <location>
        <begin position="252"/>
        <end position="280"/>
    </location>
</feature>
<evidence type="ECO:0000256" key="3">
    <source>
        <dbReference type="SAM" id="MobiDB-lite"/>
    </source>
</evidence>
<gene>
    <name evidence="6" type="ORF">E1283_09040</name>
</gene>
<dbReference type="InterPro" id="IPR036291">
    <property type="entry name" value="NAD(P)-bd_dom_sf"/>
</dbReference>
<organism evidence="6 7">
    <name type="scientific">Streptomyces hainanensis</name>
    <dbReference type="NCBI Taxonomy" id="402648"/>
    <lineage>
        <taxon>Bacteria</taxon>
        <taxon>Bacillati</taxon>
        <taxon>Actinomycetota</taxon>
        <taxon>Actinomycetes</taxon>
        <taxon>Kitasatosporales</taxon>
        <taxon>Streptomycetaceae</taxon>
        <taxon>Streptomyces</taxon>
    </lineage>
</organism>
<keyword evidence="2" id="KW-0560">Oxidoreductase</keyword>
<evidence type="ECO:0000256" key="1">
    <source>
        <dbReference type="ARBA" id="ARBA00010928"/>
    </source>
</evidence>
<dbReference type="EMBL" id="SMKI01000070">
    <property type="protein sequence ID" value="TDC76715.1"/>
    <property type="molecule type" value="Genomic_DNA"/>
</dbReference>
<accession>A0A4V2Y3J1</accession>
<feature type="domain" description="GFO/IDH/MocA-like oxidoreductase" evidence="5">
    <location>
        <begin position="130"/>
        <end position="249"/>
    </location>
</feature>
<evidence type="ECO:0000259" key="4">
    <source>
        <dbReference type="Pfam" id="PF01408"/>
    </source>
</evidence>
<name>A0A4V2Y3J1_9ACTN</name>
<dbReference type="SUPFAM" id="SSF55347">
    <property type="entry name" value="Glyceraldehyde-3-phosphate dehydrogenase-like, C-terminal domain"/>
    <property type="match status" value="1"/>
</dbReference>
<comment type="similarity">
    <text evidence="1">Belongs to the Gfo/Idh/MocA family.</text>
</comment>
<dbReference type="Gene3D" id="3.40.50.720">
    <property type="entry name" value="NAD(P)-binding Rossmann-like Domain"/>
    <property type="match status" value="1"/>
</dbReference>
<dbReference type="InterPro" id="IPR051317">
    <property type="entry name" value="Gfo/Idh/MocA_oxidoreduct"/>
</dbReference>
<dbReference type="OrthoDB" id="256869at2"/>
<dbReference type="InterPro" id="IPR055170">
    <property type="entry name" value="GFO_IDH_MocA-like_dom"/>
</dbReference>
<reference evidence="6 7" key="1">
    <citation type="submission" date="2019-03" db="EMBL/GenBank/DDBJ databases">
        <title>Draft genome sequences of novel Actinobacteria.</title>
        <authorList>
            <person name="Sahin N."/>
            <person name="Ay H."/>
            <person name="Saygin H."/>
        </authorList>
    </citation>
    <scope>NUCLEOTIDE SEQUENCE [LARGE SCALE GENOMIC DNA]</scope>
    <source>
        <strain evidence="6 7">DSM 41900</strain>
    </source>
</reference>
<dbReference type="Pfam" id="PF01408">
    <property type="entry name" value="GFO_IDH_MocA"/>
    <property type="match status" value="1"/>
</dbReference>
<dbReference type="GO" id="GO:0000166">
    <property type="term" value="F:nucleotide binding"/>
    <property type="evidence" value="ECO:0007669"/>
    <property type="project" value="InterPro"/>
</dbReference>
<proteinExistence type="inferred from homology"/>
<feature type="domain" description="Gfo/Idh/MocA-like oxidoreductase N-terminal" evidence="4">
    <location>
        <begin position="3"/>
        <end position="120"/>
    </location>
</feature>
<dbReference type="GO" id="GO:0016491">
    <property type="term" value="F:oxidoreductase activity"/>
    <property type="evidence" value="ECO:0007669"/>
    <property type="project" value="UniProtKB-KW"/>
</dbReference>
<dbReference type="AlphaFoldDB" id="A0A4V2Y3J1"/>
<feature type="compositionally biased region" description="Basic and acidic residues" evidence="3">
    <location>
        <begin position="260"/>
        <end position="269"/>
    </location>
</feature>
<sequence>MTIRTAIIGFGTGGRVFHAPLVAAEPRFTVSAIVTADPERVAAAAEYAPADVLASPDDVFARDDIDLVVITSPNDTHAPLARRAIAAGTAVVIDKPIGVSSAEARALVAEAAAAGVPLTVFQNRRWDGDFRTLRELLATGELGAVHQFESAFEWWKPALTSRWKDVASPEQGGGILSDLGPHLIDQALLLFGDVVEVHAELDRRRPGAAADDDAFLSLTHANGVRSRLWMNATAPVNRPRFRVLGSRAVFTSHGLDPQEDQSKAGRRPLDPGFGLPADGRTALLSTPEAERPVPLLAGEHLAFYRALGDALTTGAPLPVDPRDAVRGLELIEAARGLG</sequence>
<keyword evidence="7" id="KW-1185">Reference proteome</keyword>
<evidence type="ECO:0000256" key="2">
    <source>
        <dbReference type="ARBA" id="ARBA00023002"/>
    </source>
</evidence>
<dbReference type="SUPFAM" id="SSF51735">
    <property type="entry name" value="NAD(P)-binding Rossmann-fold domains"/>
    <property type="match status" value="1"/>
</dbReference>
<protein>
    <submittedName>
        <fullName evidence="6">Oxidoreductase</fullName>
    </submittedName>
</protein>
<dbReference type="Pfam" id="PF22725">
    <property type="entry name" value="GFO_IDH_MocA_C3"/>
    <property type="match status" value="1"/>
</dbReference>
<comment type="caution">
    <text evidence="6">The sequence shown here is derived from an EMBL/GenBank/DDBJ whole genome shotgun (WGS) entry which is preliminary data.</text>
</comment>
<evidence type="ECO:0000259" key="5">
    <source>
        <dbReference type="Pfam" id="PF22725"/>
    </source>
</evidence>
<dbReference type="InterPro" id="IPR000683">
    <property type="entry name" value="Gfo/Idh/MocA-like_OxRdtase_N"/>
</dbReference>
<dbReference type="PANTHER" id="PTHR43708">
    <property type="entry name" value="CONSERVED EXPRESSED OXIDOREDUCTASE (EUROFUNG)"/>
    <property type="match status" value="1"/>
</dbReference>